<feature type="chain" id="PRO_5045275178" evidence="1">
    <location>
        <begin position="20"/>
        <end position="385"/>
    </location>
</feature>
<sequence>MRRVLLLSLMLTGLLAGCAGGPPEPARPAPAALPPAEGNQRLAGVCPETVVIQDVWEPDANQAAEYQLIGPGYTIDADHKRVSGPLVVGGKDTGVKVEVRSGGAAIGFGTVPAQMYLDRSITLGSVHGDLAIATSANQPVTAVVAPLNKSPMSLMWDPATHPDWRGVADIGRSGAKVVVAKDSFYAPLLVAKGLIKADQVDTGYTGAPARFVADPSIAQQGYPTSEPYIYEHEVPSWGKPVSYQLLADVGYNIYPQGLSVRTGDLESLSGCLARLVPIIQRAQVDYLNNSGPTNELLVEVVNRYNSGWTYSRGVADYAAKMLRDLRIVTNDRGGALGGMDPARVQSMIDTMAPVLTRTGATVKPGLRAADVATNRFIDPAIRLSH</sequence>
<feature type="signal peptide" evidence="1">
    <location>
        <begin position="1"/>
        <end position="19"/>
    </location>
</feature>
<keyword evidence="3" id="KW-1185">Reference proteome</keyword>
<dbReference type="PROSITE" id="PS51257">
    <property type="entry name" value="PROKAR_LIPOPROTEIN"/>
    <property type="match status" value="1"/>
</dbReference>
<organism evidence="2 3">
    <name type="scientific">Pseudonocardia eucalypti</name>
    <dbReference type="NCBI Taxonomy" id="648755"/>
    <lineage>
        <taxon>Bacteria</taxon>
        <taxon>Bacillati</taxon>
        <taxon>Actinomycetota</taxon>
        <taxon>Actinomycetes</taxon>
        <taxon>Pseudonocardiales</taxon>
        <taxon>Pseudonocardiaceae</taxon>
        <taxon>Pseudonocardia</taxon>
    </lineage>
</organism>
<accession>A0ABP9PQN0</accession>
<protein>
    <submittedName>
        <fullName evidence="2">Nitrate ABC transporter substrate-binding protein</fullName>
    </submittedName>
</protein>
<dbReference type="EMBL" id="BAABJP010000007">
    <property type="protein sequence ID" value="GAA5150531.1"/>
    <property type="molecule type" value="Genomic_DNA"/>
</dbReference>
<reference evidence="3" key="1">
    <citation type="journal article" date="2019" name="Int. J. Syst. Evol. Microbiol.">
        <title>The Global Catalogue of Microorganisms (GCM) 10K type strain sequencing project: providing services to taxonomists for standard genome sequencing and annotation.</title>
        <authorList>
            <consortium name="The Broad Institute Genomics Platform"/>
            <consortium name="The Broad Institute Genome Sequencing Center for Infectious Disease"/>
            <person name="Wu L."/>
            <person name="Ma J."/>
        </authorList>
    </citation>
    <scope>NUCLEOTIDE SEQUENCE [LARGE SCALE GENOMIC DNA]</scope>
    <source>
        <strain evidence="3">JCM 18303</strain>
    </source>
</reference>
<dbReference type="Gene3D" id="3.40.190.10">
    <property type="entry name" value="Periplasmic binding protein-like II"/>
    <property type="match status" value="2"/>
</dbReference>
<dbReference type="Proteomes" id="UP001428817">
    <property type="component" value="Unassembled WGS sequence"/>
</dbReference>
<proteinExistence type="predicted"/>
<dbReference type="RefSeq" id="WP_185064284.1">
    <property type="nucleotide sequence ID" value="NZ_BAABJP010000007.1"/>
</dbReference>
<name>A0ABP9PQN0_9PSEU</name>
<evidence type="ECO:0000256" key="1">
    <source>
        <dbReference type="SAM" id="SignalP"/>
    </source>
</evidence>
<evidence type="ECO:0000313" key="3">
    <source>
        <dbReference type="Proteomes" id="UP001428817"/>
    </source>
</evidence>
<evidence type="ECO:0000313" key="2">
    <source>
        <dbReference type="EMBL" id="GAA5150531.1"/>
    </source>
</evidence>
<gene>
    <name evidence="2" type="ORF">GCM10023321_16090</name>
</gene>
<comment type="caution">
    <text evidence="2">The sequence shown here is derived from an EMBL/GenBank/DDBJ whole genome shotgun (WGS) entry which is preliminary data.</text>
</comment>
<keyword evidence="1" id="KW-0732">Signal</keyword>